<evidence type="ECO:0000256" key="2">
    <source>
        <dbReference type="ARBA" id="ARBA00022980"/>
    </source>
</evidence>
<proteinExistence type="inferred from homology"/>
<dbReference type="Pfam" id="PF00338">
    <property type="entry name" value="Ribosomal_S10"/>
    <property type="match status" value="1"/>
</dbReference>
<accession>I1KG35</accession>
<dbReference type="InterPro" id="IPR036838">
    <property type="entry name" value="Ribosomal_uS10_dom_sf"/>
</dbReference>
<dbReference type="SMR" id="I1KG35"/>
<evidence type="ECO:0000259" key="5">
    <source>
        <dbReference type="Pfam" id="PF00338"/>
    </source>
</evidence>
<comment type="similarity">
    <text evidence="1">Belongs to the universal ribosomal protein uS10 family.</text>
</comment>
<dbReference type="STRING" id="3847.I1KG35"/>
<gene>
    <name evidence="6" type="ORF">GLYMA_07G002400</name>
</gene>
<keyword evidence="4" id="KW-0472">Membrane</keyword>
<dbReference type="Gene3D" id="3.30.70.600">
    <property type="entry name" value="Ribosomal protein S10 domain"/>
    <property type="match status" value="1"/>
</dbReference>
<dbReference type="GO" id="GO:0005739">
    <property type="term" value="C:mitochondrion"/>
    <property type="evidence" value="ECO:0000318"/>
    <property type="project" value="GO_Central"/>
</dbReference>
<evidence type="ECO:0000313" key="7">
    <source>
        <dbReference type="EnsemblPlants" id="KRH46992"/>
    </source>
</evidence>
<dbReference type="SUPFAM" id="SSF54999">
    <property type="entry name" value="Ribosomal protein S10"/>
    <property type="match status" value="1"/>
</dbReference>
<dbReference type="PANTHER" id="PTHR11700">
    <property type="entry name" value="30S RIBOSOMAL PROTEIN S10 FAMILY MEMBER"/>
    <property type="match status" value="1"/>
</dbReference>
<evidence type="ECO:0000256" key="3">
    <source>
        <dbReference type="ARBA" id="ARBA00023274"/>
    </source>
</evidence>
<dbReference type="InterPro" id="IPR027486">
    <property type="entry name" value="Ribosomal_uS10_dom"/>
</dbReference>
<dbReference type="InterPro" id="IPR001848">
    <property type="entry name" value="Ribosomal_uS10"/>
</dbReference>
<name>I1KG35_SOYBN</name>
<evidence type="ECO:0000313" key="8">
    <source>
        <dbReference type="Proteomes" id="UP000008827"/>
    </source>
</evidence>
<dbReference type="Proteomes" id="UP000008827">
    <property type="component" value="Chromosome 7"/>
</dbReference>
<dbReference type="InParanoid" id="I1KG35"/>
<keyword evidence="3" id="KW-0687">Ribonucleoprotein</keyword>
<dbReference type="GO" id="GO:0003735">
    <property type="term" value="F:structural constituent of ribosome"/>
    <property type="evidence" value="ECO:0000318"/>
    <property type="project" value="GO_Central"/>
</dbReference>
<reference evidence="7" key="2">
    <citation type="submission" date="2018-02" db="UniProtKB">
        <authorList>
            <consortium name="EnsemblPlants"/>
        </authorList>
    </citation>
    <scope>IDENTIFICATION</scope>
    <source>
        <strain evidence="7">Williams 82</strain>
    </source>
</reference>
<evidence type="ECO:0000256" key="4">
    <source>
        <dbReference type="SAM" id="Phobius"/>
    </source>
</evidence>
<organism evidence="6">
    <name type="scientific">Glycine max</name>
    <name type="common">Soybean</name>
    <name type="synonym">Glycine hispida</name>
    <dbReference type="NCBI Taxonomy" id="3847"/>
    <lineage>
        <taxon>Eukaryota</taxon>
        <taxon>Viridiplantae</taxon>
        <taxon>Streptophyta</taxon>
        <taxon>Embryophyta</taxon>
        <taxon>Tracheophyta</taxon>
        <taxon>Spermatophyta</taxon>
        <taxon>Magnoliopsida</taxon>
        <taxon>eudicotyledons</taxon>
        <taxon>Gunneridae</taxon>
        <taxon>Pentapetalae</taxon>
        <taxon>rosids</taxon>
        <taxon>fabids</taxon>
        <taxon>Fabales</taxon>
        <taxon>Fabaceae</taxon>
        <taxon>Papilionoideae</taxon>
        <taxon>50 kb inversion clade</taxon>
        <taxon>NPAAA clade</taxon>
        <taxon>indigoferoid/millettioid clade</taxon>
        <taxon>Phaseoleae</taxon>
        <taxon>Glycine</taxon>
        <taxon>Glycine subgen. Soja</taxon>
    </lineage>
</organism>
<dbReference type="AlphaFoldDB" id="I1KG35"/>
<dbReference type="GO" id="GO:0006412">
    <property type="term" value="P:translation"/>
    <property type="evidence" value="ECO:0007669"/>
    <property type="project" value="InterPro"/>
</dbReference>
<dbReference type="Gramene" id="KRH46992">
    <property type="protein sequence ID" value="KRH46992"/>
    <property type="gene ID" value="GLYMA_07G002400"/>
</dbReference>
<dbReference type="HOGENOM" id="CLU_1985614_0_0_1"/>
<feature type="transmembrane region" description="Helical" evidence="4">
    <location>
        <begin position="70"/>
        <end position="89"/>
    </location>
</feature>
<feature type="domain" description="Small ribosomal subunit protein uS10" evidence="5">
    <location>
        <begin position="19"/>
        <end position="60"/>
    </location>
</feature>
<reference evidence="6 7" key="1">
    <citation type="journal article" date="2010" name="Nature">
        <title>Genome sequence of the palaeopolyploid soybean.</title>
        <authorList>
            <person name="Schmutz J."/>
            <person name="Cannon S.B."/>
            <person name="Schlueter J."/>
            <person name="Ma J."/>
            <person name="Mitros T."/>
            <person name="Nelson W."/>
            <person name="Hyten D.L."/>
            <person name="Song Q."/>
            <person name="Thelen J.J."/>
            <person name="Cheng J."/>
            <person name="Xu D."/>
            <person name="Hellsten U."/>
            <person name="May G.D."/>
            <person name="Yu Y."/>
            <person name="Sakurai T."/>
            <person name="Umezawa T."/>
            <person name="Bhattacharyya M.K."/>
            <person name="Sandhu D."/>
            <person name="Valliyodan B."/>
            <person name="Lindquist E."/>
            <person name="Peto M."/>
            <person name="Grant D."/>
            <person name="Shu S."/>
            <person name="Goodstein D."/>
            <person name="Barry K."/>
            <person name="Futrell-Griggs M."/>
            <person name="Abernathy B."/>
            <person name="Du J."/>
            <person name="Tian Z."/>
            <person name="Zhu L."/>
            <person name="Gill N."/>
            <person name="Joshi T."/>
            <person name="Libault M."/>
            <person name="Sethuraman A."/>
            <person name="Zhang X.-C."/>
            <person name="Shinozaki K."/>
            <person name="Nguyen H.T."/>
            <person name="Wing R.A."/>
            <person name="Cregan P."/>
            <person name="Specht J."/>
            <person name="Grimwood J."/>
            <person name="Rokhsar D."/>
            <person name="Stacey G."/>
            <person name="Shoemaker R.C."/>
            <person name="Jackson S.A."/>
        </authorList>
    </citation>
    <scope>NUCLEOTIDE SEQUENCE</scope>
    <source>
        <strain evidence="7">cv. Williams 82</strain>
        <tissue evidence="6">Callus</tissue>
    </source>
</reference>
<protein>
    <recommendedName>
        <fullName evidence="5">Small ribosomal subunit protein uS10 domain-containing protein</fullName>
    </recommendedName>
</protein>
<dbReference type="EMBL" id="CM000840">
    <property type="protein sequence ID" value="KRH46992.1"/>
    <property type="molecule type" value="Genomic_DNA"/>
</dbReference>
<keyword evidence="4" id="KW-0812">Transmembrane</keyword>
<evidence type="ECO:0000313" key="6">
    <source>
        <dbReference type="EMBL" id="KRH46992.1"/>
    </source>
</evidence>
<dbReference type="EnsemblPlants" id="KRH46992">
    <property type="protein sequence ID" value="KRH46992"/>
    <property type="gene ID" value="GLYMA_07G002400"/>
</dbReference>
<dbReference type="GO" id="GO:0015935">
    <property type="term" value="C:small ribosomal subunit"/>
    <property type="evidence" value="ECO:0000318"/>
    <property type="project" value="GO_Central"/>
</dbReference>
<dbReference type="PaxDb" id="3847-GLYMA07G00440.1"/>
<keyword evidence="2" id="KW-0689">Ribosomal protein</keyword>
<reference evidence="6" key="3">
    <citation type="submission" date="2018-07" db="EMBL/GenBank/DDBJ databases">
        <title>WGS assembly of Glycine max.</title>
        <authorList>
            <person name="Schmutz J."/>
            <person name="Cannon S."/>
            <person name="Schlueter J."/>
            <person name="Ma J."/>
            <person name="Mitros T."/>
            <person name="Nelson W."/>
            <person name="Hyten D."/>
            <person name="Song Q."/>
            <person name="Thelen J."/>
            <person name="Cheng J."/>
            <person name="Xu D."/>
            <person name="Hellsten U."/>
            <person name="May G."/>
            <person name="Yu Y."/>
            <person name="Sakurai T."/>
            <person name="Umezawa T."/>
            <person name="Bhattacharyya M."/>
            <person name="Sandhu D."/>
            <person name="Valliyodan B."/>
            <person name="Lindquist E."/>
            <person name="Peto M."/>
            <person name="Grant D."/>
            <person name="Shu S."/>
            <person name="Goodstein D."/>
            <person name="Barry K."/>
            <person name="Futrell-Griggs M."/>
            <person name="Abernathy B."/>
            <person name="Du J."/>
            <person name="Tian Z."/>
            <person name="Zhu L."/>
            <person name="Gill N."/>
            <person name="Joshi T."/>
            <person name="Libault M."/>
            <person name="Sethuraman A."/>
            <person name="Zhang X."/>
            <person name="Shinozaki K."/>
            <person name="Nguyen H."/>
            <person name="Wing R."/>
            <person name="Cregan P."/>
            <person name="Specht J."/>
            <person name="Grimwood J."/>
            <person name="Rokhsar D."/>
            <person name="Stacey G."/>
            <person name="Shoemaker R."/>
            <person name="Jackson S."/>
        </authorList>
    </citation>
    <scope>NUCLEOTIDE SEQUENCE</scope>
    <source>
        <tissue evidence="6">Callus</tissue>
    </source>
</reference>
<keyword evidence="8" id="KW-1185">Reference proteome</keyword>
<evidence type="ECO:0000256" key="1">
    <source>
        <dbReference type="ARBA" id="ARBA00007102"/>
    </source>
</evidence>
<keyword evidence="4" id="KW-1133">Transmembrane helix</keyword>
<sequence length="126" mass="14541">MHSKSVTKIECNCFFYQERYSWPESRVLFTVLRSPHIDKKSREQFEMEIKKKFLIIKTQKHELRKKNKTSYSLAPSLILSFFLVVLSNGKSPMAIKGQLPKERIGLSAGIQILLAETGEKPNISII</sequence>